<name>A0AAN5CCP9_9BILA</name>
<evidence type="ECO:0000313" key="1">
    <source>
        <dbReference type="EMBL" id="GMR39905.1"/>
    </source>
</evidence>
<dbReference type="Proteomes" id="UP001328107">
    <property type="component" value="Unassembled WGS sequence"/>
</dbReference>
<protein>
    <submittedName>
        <fullName evidence="1">Uncharacterized protein</fullName>
    </submittedName>
</protein>
<keyword evidence="2" id="KW-1185">Reference proteome</keyword>
<reference evidence="2" key="1">
    <citation type="submission" date="2022-10" db="EMBL/GenBank/DDBJ databases">
        <title>Genome assembly of Pristionchus species.</title>
        <authorList>
            <person name="Yoshida K."/>
            <person name="Sommer R.J."/>
        </authorList>
    </citation>
    <scope>NUCLEOTIDE SEQUENCE [LARGE SCALE GENOMIC DNA]</scope>
    <source>
        <strain evidence="2">RS5460</strain>
    </source>
</reference>
<feature type="non-terminal residue" evidence="1">
    <location>
        <position position="92"/>
    </location>
</feature>
<gene>
    <name evidence="1" type="ORF">PMAYCL1PPCAC_10100</name>
</gene>
<dbReference type="AlphaFoldDB" id="A0AAN5CCP9"/>
<proteinExistence type="predicted"/>
<organism evidence="1 2">
    <name type="scientific">Pristionchus mayeri</name>
    <dbReference type="NCBI Taxonomy" id="1317129"/>
    <lineage>
        <taxon>Eukaryota</taxon>
        <taxon>Metazoa</taxon>
        <taxon>Ecdysozoa</taxon>
        <taxon>Nematoda</taxon>
        <taxon>Chromadorea</taxon>
        <taxon>Rhabditida</taxon>
        <taxon>Rhabditina</taxon>
        <taxon>Diplogasteromorpha</taxon>
        <taxon>Diplogasteroidea</taxon>
        <taxon>Neodiplogasteridae</taxon>
        <taxon>Pristionchus</taxon>
    </lineage>
</organism>
<feature type="non-terminal residue" evidence="1">
    <location>
        <position position="1"/>
    </location>
</feature>
<dbReference type="EMBL" id="BTRK01000003">
    <property type="protein sequence ID" value="GMR39905.1"/>
    <property type="molecule type" value="Genomic_DNA"/>
</dbReference>
<dbReference type="InterPro" id="IPR023391">
    <property type="entry name" value="Prot_translocase_SecE_dom_sf"/>
</dbReference>
<sequence>GGGVAGAPTPNVMMNRKEMVTLLTGTDLGLIVGAPANVSMFPLGEAIEIVPQLRRERSEKNRDRVECHSAHGFAIRGFIGFFVKLIHIPINN</sequence>
<dbReference type="Gene3D" id="1.20.5.820">
    <property type="entry name" value="Preprotein translocase SecE subunit"/>
    <property type="match status" value="1"/>
</dbReference>
<accession>A0AAN5CCP9</accession>
<comment type="caution">
    <text evidence="1">The sequence shown here is derived from an EMBL/GenBank/DDBJ whole genome shotgun (WGS) entry which is preliminary data.</text>
</comment>
<evidence type="ECO:0000313" key="2">
    <source>
        <dbReference type="Proteomes" id="UP001328107"/>
    </source>
</evidence>